<organism evidence="1 2">
    <name type="scientific">Haematococcus lacustris</name>
    <name type="common">Green alga</name>
    <name type="synonym">Haematococcus pluvialis</name>
    <dbReference type="NCBI Taxonomy" id="44745"/>
    <lineage>
        <taxon>Eukaryota</taxon>
        <taxon>Viridiplantae</taxon>
        <taxon>Chlorophyta</taxon>
        <taxon>core chlorophytes</taxon>
        <taxon>Chlorophyceae</taxon>
        <taxon>CS clade</taxon>
        <taxon>Chlamydomonadales</taxon>
        <taxon>Haematococcaceae</taxon>
        <taxon>Haematococcus</taxon>
    </lineage>
</organism>
<accession>A0A699ZGY7</accession>
<dbReference type="EMBL" id="BLLF01001838">
    <property type="protein sequence ID" value="GFH21481.1"/>
    <property type="molecule type" value="Genomic_DNA"/>
</dbReference>
<dbReference type="Proteomes" id="UP000485058">
    <property type="component" value="Unassembled WGS sequence"/>
</dbReference>
<sequence length="52" mass="5064">MQIDSHHPVGAAAVAEAAAAAAVVAAGAVAELRRARLGSGVEQGWPLISSTA</sequence>
<feature type="non-terminal residue" evidence="1">
    <location>
        <position position="1"/>
    </location>
</feature>
<evidence type="ECO:0000313" key="1">
    <source>
        <dbReference type="EMBL" id="GFH21481.1"/>
    </source>
</evidence>
<dbReference type="AlphaFoldDB" id="A0A699ZGY7"/>
<protein>
    <submittedName>
        <fullName evidence="1">Uncharacterized protein</fullName>
    </submittedName>
</protein>
<comment type="caution">
    <text evidence="1">The sequence shown here is derived from an EMBL/GenBank/DDBJ whole genome shotgun (WGS) entry which is preliminary data.</text>
</comment>
<gene>
    <name evidence="1" type="ORF">HaLaN_18795</name>
</gene>
<keyword evidence="2" id="KW-1185">Reference proteome</keyword>
<reference evidence="1 2" key="1">
    <citation type="submission" date="2020-02" db="EMBL/GenBank/DDBJ databases">
        <title>Draft genome sequence of Haematococcus lacustris strain NIES-144.</title>
        <authorList>
            <person name="Morimoto D."/>
            <person name="Nakagawa S."/>
            <person name="Yoshida T."/>
            <person name="Sawayama S."/>
        </authorList>
    </citation>
    <scope>NUCLEOTIDE SEQUENCE [LARGE SCALE GENOMIC DNA]</scope>
    <source>
        <strain evidence="1 2">NIES-144</strain>
    </source>
</reference>
<proteinExistence type="predicted"/>
<name>A0A699ZGY7_HAELA</name>
<evidence type="ECO:0000313" key="2">
    <source>
        <dbReference type="Proteomes" id="UP000485058"/>
    </source>
</evidence>